<keyword evidence="3" id="KW-1185">Reference proteome</keyword>
<evidence type="ECO:0000313" key="2">
    <source>
        <dbReference type="EMBL" id="PQB07221.1"/>
    </source>
</evidence>
<organism evidence="2 3">
    <name type="scientific">Polaribacter filamentus</name>
    <dbReference type="NCBI Taxonomy" id="53483"/>
    <lineage>
        <taxon>Bacteria</taxon>
        <taxon>Pseudomonadati</taxon>
        <taxon>Bacteroidota</taxon>
        <taxon>Flavobacteriia</taxon>
        <taxon>Flavobacteriales</taxon>
        <taxon>Flavobacteriaceae</taxon>
    </lineage>
</organism>
<keyword evidence="1" id="KW-0472">Membrane</keyword>
<reference evidence="2 3" key="1">
    <citation type="submission" date="2016-11" db="EMBL/GenBank/DDBJ databases">
        <title>Trade-off between light-utilization and light-protection in marine flavobacteria.</title>
        <authorList>
            <person name="Kumagai Y."/>
        </authorList>
    </citation>
    <scope>NUCLEOTIDE SEQUENCE [LARGE SCALE GENOMIC DNA]</scope>
    <source>
        <strain evidence="2 3">ATCC 700397</strain>
    </source>
</reference>
<dbReference type="AlphaFoldDB" id="A0A2S7KX57"/>
<proteinExistence type="predicted"/>
<accession>A0A2S7KX57</accession>
<evidence type="ECO:0000256" key="1">
    <source>
        <dbReference type="SAM" id="Phobius"/>
    </source>
</evidence>
<dbReference type="Proteomes" id="UP000239522">
    <property type="component" value="Unassembled WGS sequence"/>
</dbReference>
<keyword evidence="1" id="KW-0812">Transmembrane</keyword>
<name>A0A2S7KX57_9FLAO</name>
<feature type="transmembrane region" description="Helical" evidence="1">
    <location>
        <begin position="79"/>
        <end position="99"/>
    </location>
</feature>
<dbReference type="EMBL" id="MQUA01000013">
    <property type="protein sequence ID" value="PQB07221.1"/>
    <property type="molecule type" value="Genomic_DNA"/>
</dbReference>
<dbReference type="RefSeq" id="WP_104809456.1">
    <property type="nucleotide sequence ID" value="NZ_MQUA01000013.1"/>
</dbReference>
<sequence>MENNNFNTLILYQLNKVDKQYSLTDPRKTNILAQFISKAKTKYKIKHIGASGLINLLTFTSRIDLYNTTRNKSVEKFDIYNMNIGLKMLPVLMVITVLIT</sequence>
<gene>
    <name evidence="2" type="ORF">BST83_08705</name>
</gene>
<evidence type="ECO:0000313" key="3">
    <source>
        <dbReference type="Proteomes" id="UP000239522"/>
    </source>
</evidence>
<comment type="caution">
    <text evidence="2">The sequence shown here is derived from an EMBL/GenBank/DDBJ whole genome shotgun (WGS) entry which is preliminary data.</text>
</comment>
<protein>
    <submittedName>
        <fullName evidence="2">Uncharacterized protein</fullName>
    </submittedName>
</protein>
<keyword evidence="1" id="KW-1133">Transmembrane helix</keyword>